<dbReference type="InterPro" id="IPR003959">
    <property type="entry name" value="ATPase_AAA_core"/>
</dbReference>
<dbReference type="PANTHER" id="PTHR23073">
    <property type="entry name" value="26S PROTEASOME REGULATORY SUBUNIT"/>
    <property type="match status" value="1"/>
</dbReference>
<comment type="caution">
    <text evidence="5">The sequence shown here is derived from an EMBL/GenBank/DDBJ whole genome shotgun (WGS) entry which is preliminary data.</text>
</comment>
<dbReference type="Pfam" id="PF00004">
    <property type="entry name" value="AAA"/>
    <property type="match status" value="1"/>
</dbReference>
<gene>
    <name evidence="5" type="ORF">EG240_05465</name>
</gene>
<dbReference type="Proteomes" id="UP000275719">
    <property type="component" value="Unassembled WGS sequence"/>
</dbReference>
<name>A0A3P3WDF2_9FLAO</name>
<evidence type="ECO:0000256" key="2">
    <source>
        <dbReference type="ARBA" id="ARBA00022741"/>
    </source>
</evidence>
<evidence type="ECO:0000259" key="4">
    <source>
        <dbReference type="SMART" id="SM00382"/>
    </source>
</evidence>
<feature type="domain" description="AAA+ ATPase" evidence="4">
    <location>
        <begin position="47"/>
        <end position="180"/>
    </location>
</feature>
<dbReference type="AlphaFoldDB" id="A0A3P3WDF2"/>
<proteinExistence type="inferred from homology"/>
<dbReference type="InterPro" id="IPR027417">
    <property type="entry name" value="P-loop_NTPase"/>
</dbReference>
<accession>A0A3P3WDF2</accession>
<evidence type="ECO:0000313" key="6">
    <source>
        <dbReference type="Proteomes" id="UP000275719"/>
    </source>
</evidence>
<protein>
    <submittedName>
        <fullName evidence="5">AAA family ATPase</fullName>
    </submittedName>
</protein>
<organism evidence="5 6">
    <name type="scientific">Paenimyroides tangerinum</name>
    <dbReference type="NCBI Taxonomy" id="2488728"/>
    <lineage>
        <taxon>Bacteria</taxon>
        <taxon>Pseudomonadati</taxon>
        <taxon>Bacteroidota</taxon>
        <taxon>Flavobacteriia</taxon>
        <taxon>Flavobacteriales</taxon>
        <taxon>Flavobacteriaceae</taxon>
        <taxon>Paenimyroides</taxon>
    </lineage>
</organism>
<comment type="similarity">
    <text evidence="1">Belongs to the AAA ATPase family.</text>
</comment>
<evidence type="ECO:0000256" key="3">
    <source>
        <dbReference type="ARBA" id="ARBA00022840"/>
    </source>
</evidence>
<sequence length="237" mass="27299">MSSFYYIDRSDVNLDDVVFNENVAKQIEDFLLEQQFKEKLLSYQLPIANKILMYGATGCGKTMTAKAVAKHLNKKLVIVNLATIISSKLGETAKNIDALFKEAQYEGLVLFFDEFDSLGQIRDYDNKDNSEMKRVVNAILQLIDNFPQKSILMAATNQVQMIDEALKRRFEMHLEFTNPTNETLDLYYDKLLANFPKEYCEINRTYNTSFAEAKNLALYQVKKNIIQSEIKNQKVAN</sequence>
<dbReference type="GO" id="GO:0016887">
    <property type="term" value="F:ATP hydrolysis activity"/>
    <property type="evidence" value="ECO:0007669"/>
    <property type="project" value="InterPro"/>
</dbReference>
<dbReference type="InterPro" id="IPR050221">
    <property type="entry name" value="26S_Proteasome_ATPase"/>
</dbReference>
<dbReference type="CDD" id="cd19481">
    <property type="entry name" value="RecA-like_protease"/>
    <property type="match status" value="1"/>
</dbReference>
<dbReference type="EMBL" id="RQVQ01000009">
    <property type="protein sequence ID" value="RRJ91649.1"/>
    <property type="molecule type" value="Genomic_DNA"/>
</dbReference>
<evidence type="ECO:0000256" key="1">
    <source>
        <dbReference type="ARBA" id="ARBA00006914"/>
    </source>
</evidence>
<keyword evidence="6" id="KW-1185">Reference proteome</keyword>
<dbReference type="SMART" id="SM00382">
    <property type="entry name" value="AAA"/>
    <property type="match status" value="1"/>
</dbReference>
<keyword evidence="2" id="KW-0547">Nucleotide-binding</keyword>
<dbReference type="OrthoDB" id="7438987at2"/>
<dbReference type="RefSeq" id="WP_125018262.1">
    <property type="nucleotide sequence ID" value="NZ_RQVQ01000009.1"/>
</dbReference>
<evidence type="ECO:0000313" key="5">
    <source>
        <dbReference type="EMBL" id="RRJ91649.1"/>
    </source>
</evidence>
<keyword evidence="3" id="KW-0067">ATP-binding</keyword>
<reference evidence="5 6" key="1">
    <citation type="submission" date="2018-11" db="EMBL/GenBank/DDBJ databases">
        <title>Flavobacterium sp. nov., YIM 102701-2 draft genome.</title>
        <authorList>
            <person name="Li G."/>
            <person name="Jiang Y."/>
        </authorList>
    </citation>
    <scope>NUCLEOTIDE SEQUENCE [LARGE SCALE GENOMIC DNA]</scope>
    <source>
        <strain evidence="5 6">YIM 102701-2</strain>
    </source>
</reference>
<dbReference type="Gene3D" id="3.40.50.300">
    <property type="entry name" value="P-loop containing nucleotide triphosphate hydrolases"/>
    <property type="match status" value="1"/>
</dbReference>
<dbReference type="GO" id="GO:0005524">
    <property type="term" value="F:ATP binding"/>
    <property type="evidence" value="ECO:0007669"/>
    <property type="project" value="UniProtKB-KW"/>
</dbReference>
<dbReference type="SUPFAM" id="SSF52540">
    <property type="entry name" value="P-loop containing nucleoside triphosphate hydrolases"/>
    <property type="match status" value="1"/>
</dbReference>
<dbReference type="InterPro" id="IPR003593">
    <property type="entry name" value="AAA+_ATPase"/>
</dbReference>